<dbReference type="Pfam" id="PF00037">
    <property type="entry name" value="Fer4"/>
    <property type="match status" value="2"/>
</dbReference>
<comment type="caution">
    <text evidence="8">The sequence shown here is derived from an EMBL/GenBank/DDBJ whole genome shotgun (WGS) entry which is preliminary data.</text>
</comment>
<feature type="domain" description="4Fe-4S ferredoxin-type" evidence="7">
    <location>
        <begin position="397"/>
        <end position="426"/>
    </location>
</feature>
<dbReference type="InterPro" id="IPR005117">
    <property type="entry name" value="NiRdtase/SiRdtase_haem-b_fer"/>
</dbReference>
<dbReference type="Pfam" id="PF01077">
    <property type="entry name" value="NIR_SIR"/>
    <property type="match status" value="2"/>
</dbReference>
<dbReference type="GO" id="GO:0046872">
    <property type="term" value="F:metal ion binding"/>
    <property type="evidence" value="ECO:0007669"/>
    <property type="project" value="UniProtKB-KW"/>
</dbReference>
<keyword evidence="3" id="KW-0479">Metal-binding</keyword>
<dbReference type="GO" id="GO:0020037">
    <property type="term" value="F:heme binding"/>
    <property type="evidence" value="ECO:0007669"/>
    <property type="project" value="InterPro"/>
</dbReference>
<dbReference type="Gene3D" id="3.30.70.20">
    <property type="match status" value="1"/>
</dbReference>
<dbReference type="GO" id="GO:0051539">
    <property type="term" value="F:4 iron, 4 sulfur cluster binding"/>
    <property type="evidence" value="ECO:0007669"/>
    <property type="project" value="UniProtKB-KW"/>
</dbReference>
<dbReference type="SUPFAM" id="SSF54862">
    <property type="entry name" value="4Fe-4S ferredoxins"/>
    <property type="match status" value="1"/>
</dbReference>
<dbReference type="InterPro" id="IPR051329">
    <property type="entry name" value="NIR_SIR_4Fe-4S"/>
</dbReference>
<dbReference type="PANTHER" id="PTHR32439">
    <property type="entry name" value="FERREDOXIN--NITRITE REDUCTASE, CHLOROPLASTIC"/>
    <property type="match status" value="1"/>
</dbReference>
<dbReference type="PROSITE" id="PS51379">
    <property type="entry name" value="4FE4S_FER_2"/>
    <property type="match status" value="2"/>
</dbReference>
<feature type="domain" description="4Fe-4S ferredoxin-type" evidence="7">
    <location>
        <begin position="428"/>
        <end position="455"/>
    </location>
</feature>
<evidence type="ECO:0000256" key="1">
    <source>
        <dbReference type="ARBA" id="ARBA00022485"/>
    </source>
</evidence>
<dbReference type="InterPro" id="IPR036136">
    <property type="entry name" value="Nit/Sulf_reduc_fer-like_dom_sf"/>
</dbReference>
<evidence type="ECO:0000256" key="4">
    <source>
        <dbReference type="ARBA" id="ARBA00023002"/>
    </source>
</evidence>
<accession>A0A2M7SAM5</accession>
<organism evidence="8 9">
    <name type="scientific">Candidatus Desantisbacteria bacterium CG_4_10_14_0_8_um_filter_48_22</name>
    <dbReference type="NCBI Taxonomy" id="1974543"/>
    <lineage>
        <taxon>Bacteria</taxon>
        <taxon>Candidatus Desantisiibacteriota</taxon>
    </lineage>
</organism>
<evidence type="ECO:0000256" key="3">
    <source>
        <dbReference type="ARBA" id="ARBA00022723"/>
    </source>
</evidence>
<dbReference type="InterPro" id="IPR017900">
    <property type="entry name" value="4Fe4S_Fe_S_CS"/>
</dbReference>
<dbReference type="EMBL" id="PFMR01000180">
    <property type="protein sequence ID" value="PIZ16558.1"/>
    <property type="molecule type" value="Genomic_DNA"/>
</dbReference>
<evidence type="ECO:0000256" key="2">
    <source>
        <dbReference type="ARBA" id="ARBA00022617"/>
    </source>
</evidence>
<keyword evidence="5" id="KW-0408">Iron</keyword>
<keyword evidence="4" id="KW-0560">Oxidoreductase</keyword>
<gene>
    <name evidence="8" type="ORF">COY52_06760</name>
</gene>
<dbReference type="InterPro" id="IPR045854">
    <property type="entry name" value="NO2/SO3_Rdtase_4Fe4S_sf"/>
</dbReference>
<dbReference type="InterPro" id="IPR017896">
    <property type="entry name" value="4Fe4S_Fe-S-bd"/>
</dbReference>
<dbReference type="AlphaFoldDB" id="A0A2M7SAM5"/>
<dbReference type="Gene3D" id="3.90.480.10">
    <property type="entry name" value="Sulfite Reductase Hemoprotein,Domain 2"/>
    <property type="match status" value="1"/>
</dbReference>
<keyword evidence="1" id="KW-0004">4Fe-4S</keyword>
<dbReference type="PROSITE" id="PS00198">
    <property type="entry name" value="4FE4S_FER_1"/>
    <property type="match status" value="1"/>
</dbReference>
<keyword evidence="2" id="KW-0349">Heme</keyword>
<sequence>MEEKQKIDVEELKRGGVVKLKGKDMFAMWIKTACCNLTSKQLEKIADIADKYARGLILFTTRQIPIIPFVELKDVDTVKKELSEVHLQLDRCGPRVRNINVCYDINICPEAVTNCISLGEKLEKYFYDPVLHKIKIGIAGCRKDCIISRVLNDISFIGVGALASSVAEPSGLYDAYAGGRLGLNPFVGIKMAANLYEEECIKFVQNYFDLLKKEGKEGERSADLINRLGEERIRQELNKNLHEMVSGETIICETKLKEKETYRKIILRIRATCGEVSSKQVRKIAEISQKYGKGFIHFAVRGAPEIPCVDKGNLDIIKKELQEVGLQVLGKGIDNIQTCFGDYCTNSACDTQSLLRKVEKKIEESGINDLNIKISGAGCPNSCGIAHLNDIGFMGIVEPEVDAERCDGCGICERVCRRKAIRIADKLAIIDKNRCSYCGDCIRSCPFDAIGKKRKGFAILVGGREGEDTRLGQVIAEFLTEDEVLRIAENILKILEEKNANVSTIIDEVGIEKFKEMLGVQ</sequence>
<evidence type="ECO:0000313" key="8">
    <source>
        <dbReference type="EMBL" id="PIZ16558.1"/>
    </source>
</evidence>
<evidence type="ECO:0000256" key="6">
    <source>
        <dbReference type="ARBA" id="ARBA00023014"/>
    </source>
</evidence>
<dbReference type="PANTHER" id="PTHR32439:SF9">
    <property type="entry name" value="BLR3264 PROTEIN"/>
    <property type="match status" value="1"/>
</dbReference>
<name>A0A2M7SAM5_9BACT</name>
<dbReference type="Gene3D" id="3.30.413.10">
    <property type="entry name" value="Sulfite Reductase Hemoprotein, domain 1"/>
    <property type="match status" value="2"/>
</dbReference>
<dbReference type="Proteomes" id="UP000229307">
    <property type="component" value="Unassembled WGS sequence"/>
</dbReference>
<dbReference type="SUPFAM" id="SSF56014">
    <property type="entry name" value="Nitrite and sulphite reductase 4Fe-4S domain-like"/>
    <property type="match status" value="2"/>
</dbReference>
<dbReference type="GO" id="GO:0016491">
    <property type="term" value="F:oxidoreductase activity"/>
    <property type="evidence" value="ECO:0007669"/>
    <property type="project" value="UniProtKB-KW"/>
</dbReference>
<evidence type="ECO:0000259" key="7">
    <source>
        <dbReference type="PROSITE" id="PS51379"/>
    </source>
</evidence>
<dbReference type="InterPro" id="IPR006067">
    <property type="entry name" value="NO2/SO3_Rdtase_4Fe4S_dom"/>
</dbReference>
<keyword evidence="6" id="KW-0411">Iron-sulfur</keyword>
<reference evidence="9" key="1">
    <citation type="submission" date="2017-09" db="EMBL/GenBank/DDBJ databases">
        <title>Depth-based differentiation of microbial function through sediment-hosted aquifers and enrichment of novel symbionts in the deep terrestrial subsurface.</title>
        <authorList>
            <person name="Probst A.J."/>
            <person name="Ladd B."/>
            <person name="Jarett J.K."/>
            <person name="Geller-Mcgrath D.E."/>
            <person name="Sieber C.M.K."/>
            <person name="Emerson J.B."/>
            <person name="Anantharaman K."/>
            <person name="Thomas B.C."/>
            <person name="Malmstrom R."/>
            <person name="Stieglmeier M."/>
            <person name="Klingl A."/>
            <person name="Woyke T."/>
            <person name="Ryan C.M."/>
            <person name="Banfield J.F."/>
        </authorList>
    </citation>
    <scope>NUCLEOTIDE SEQUENCE [LARGE SCALE GENOMIC DNA]</scope>
</reference>
<dbReference type="Pfam" id="PF03460">
    <property type="entry name" value="NIR_SIR_ferr"/>
    <property type="match status" value="2"/>
</dbReference>
<dbReference type="SUPFAM" id="SSF55124">
    <property type="entry name" value="Nitrite/Sulfite reductase N-terminal domain-like"/>
    <property type="match status" value="2"/>
</dbReference>
<evidence type="ECO:0000256" key="5">
    <source>
        <dbReference type="ARBA" id="ARBA00023004"/>
    </source>
</evidence>
<proteinExistence type="predicted"/>
<protein>
    <recommendedName>
        <fullName evidence="7">4Fe-4S ferredoxin-type domain-containing protein</fullName>
    </recommendedName>
</protein>
<evidence type="ECO:0000313" key="9">
    <source>
        <dbReference type="Proteomes" id="UP000229307"/>
    </source>
</evidence>